<feature type="signal peptide" evidence="1">
    <location>
        <begin position="1"/>
        <end position="19"/>
    </location>
</feature>
<dbReference type="EnsemblMetazoa" id="G21096.3">
    <property type="protein sequence ID" value="G21096.3:cds"/>
    <property type="gene ID" value="G21096"/>
</dbReference>
<keyword evidence="3" id="KW-1185">Reference proteome</keyword>
<sequence length="198" mass="22683">MSILWHLLPLFSALPVILTCCFPRQIRFDILVRGHEKYEEGEGMDYSENRTFFYDEIMNCTLLRGTPFGFPMEIFTNYSSGIEYTVTDECAMRVINGGFNKMCLPSNAVLQRTVRIPLSVKDVSVYRANVSDYTGVLQQEYGVIQERDSCYFLWSKTEGILNDFGLRGTFSETLTYQNIQTLSENGPVFEIPGKCHDV</sequence>
<reference evidence="2" key="1">
    <citation type="submission" date="2022-08" db="UniProtKB">
        <authorList>
            <consortium name="EnsemblMetazoa"/>
        </authorList>
    </citation>
    <scope>IDENTIFICATION</scope>
    <source>
        <strain evidence="2">05x7-T-G4-1.051#20</strain>
    </source>
</reference>
<evidence type="ECO:0000256" key="1">
    <source>
        <dbReference type="SAM" id="SignalP"/>
    </source>
</evidence>
<evidence type="ECO:0000313" key="3">
    <source>
        <dbReference type="Proteomes" id="UP000005408"/>
    </source>
</evidence>
<dbReference type="Proteomes" id="UP000005408">
    <property type="component" value="Unassembled WGS sequence"/>
</dbReference>
<feature type="chain" id="PRO_5042431152" evidence="1">
    <location>
        <begin position="20"/>
        <end position="198"/>
    </location>
</feature>
<dbReference type="AlphaFoldDB" id="A0A8W8JV03"/>
<accession>A0A8W8JV03</accession>
<dbReference type="OMA" id="CAMRVIN"/>
<proteinExistence type="predicted"/>
<keyword evidence="1" id="KW-0732">Signal</keyword>
<name>A0A8W8JV03_MAGGI</name>
<evidence type="ECO:0000313" key="2">
    <source>
        <dbReference type="EnsemblMetazoa" id="G21096.2:cds"/>
    </source>
</evidence>
<protein>
    <submittedName>
        <fullName evidence="2">Uncharacterized protein</fullName>
    </submittedName>
</protein>
<organism evidence="2 3">
    <name type="scientific">Magallana gigas</name>
    <name type="common">Pacific oyster</name>
    <name type="synonym">Crassostrea gigas</name>
    <dbReference type="NCBI Taxonomy" id="29159"/>
    <lineage>
        <taxon>Eukaryota</taxon>
        <taxon>Metazoa</taxon>
        <taxon>Spiralia</taxon>
        <taxon>Lophotrochozoa</taxon>
        <taxon>Mollusca</taxon>
        <taxon>Bivalvia</taxon>
        <taxon>Autobranchia</taxon>
        <taxon>Pteriomorphia</taxon>
        <taxon>Ostreida</taxon>
        <taxon>Ostreoidea</taxon>
        <taxon>Ostreidae</taxon>
        <taxon>Magallana</taxon>
    </lineage>
</organism>
<dbReference type="EnsemblMetazoa" id="G21096.2">
    <property type="protein sequence ID" value="G21096.2:cds"/>
    <property type="gene ID" value="G21096"/>
</dbReference>
<dbReference type="OrthoDB" id="6133633at2759"/>